<sequence length="389" mass="43812">MLEKLRPGELTVGRKTTIDIYAKGGRLLLSRGAMIANEQQIEVLMERGLVKRDSSQRVDYSSEFKPFRYSNKVNPFLEMEEYESLLRRAFRHTKSQNPGAKEAFYRDIRQLCTQIYGLAQQAPDALLGSIHWPNTRDHSDYGIHHPLQCAAMIAVMASTLQLNSEQTFATLAAALTANLGMLSIQDKLNKQKDPLSEAQRTTIRQHPERSLEILTAMEIKNPVWLRAVQHHHERLDGSGYPQGLKNNAIASEAKLLALADIYIALLSRREYREALPAKLALRKIFAERGTLVGPALTKLFLQQIGLYPPGTAVKLRNGDVAVVTHRGAELQHPICAGIRGINGQAYMHPPRRDTQETDYAIVESLSNELLKPLQPFLFWGLHVRKAIEL</sequence>
<dbReference type="EMBL" id="JBANFI010000006">
    <property type="protein sequence ID" value="MFK7161490.1"/>
    <property type="molecule type" value="Genomic_DNA"/>
</dbReference>
<proteinExistence type="predicted"/>
<dbReference type="SMART" id="SM00471">
    <property type="entry name" value="HDc"/>
    <property type="match status" value="1"/>
</dbReference>
<comment type="caution">
    <text evidence="2">The sequence shown here is derived from an EMBL/GenBank/DDBJ whole genome shotgun (WGS) entry which is preliminary data.</text>
</comment>
<dbReference type="RefSeq" id="WP_405340409.1">
    <property type="nucleotide sequence ID" value="NZ_JBANFI010000006.1"/>
</dbReference>
<evidence type="ECO:0000259" key="1">
    <source>
        <dbReference type="PROSITE" id="PS51832"/>
    </source>
</evidence>
<accession>A0ABW8PYY4</accession>
<gene>
    <name evidence="2" type="ORF">V6U78_10620</name>
</gene>
<reference evidence="2 3" key="1">
    <citation type="submission" date="2024-02" db="EMBL/GenBank/DDBJ databases">
        <title>Marinospirillum sp. MEB 164 isolated from Lonar lake sediment.</title>
        <authorList>
            <person name="Joshi A."/>
            <person name="Thite S."/>
        </authorList>
    </citation>
    <scope>NUCLEOTIDE SEQUENCE [LARGE SCALE GENOMIC DNA]</scope>
    <source>
        <strain evidence="2 3">MEB164</strain>
    </source>
</reference>
<evidence type="ECO:0000313" key="3">
    <source>
        <dbReference type="Proteomes" id="UP001621714"/>
    </source>
</evidence>
<name>A0ABW8PYY4_9GAMM</name>
<dbReference type="PANTHER" id="PTHR43155">
    <property type="entry name" value="CYCLIC DI-GMP PHOSPHODIESTERASE PA4108-RELATED"/>
    <property type="match status" value="1"/>
</dbReference>
<dbReference type="SUPFAM" id="SSF109604">
    <property type="entry name" value="HD-domain/PDEase-like"/>
    <property type="match status" value="1"/>
</dbReference>
<feature type="domain" description="HD-GYP" evidence="1">
    <location>
        <begin position="119"/>
        <end position="316"/>
    </location>
</feature>
<dbReference type="Pfam" id="PF13487">
    <property type="entry name" value="HD_5"/>
    <property type="match status" value="1"/>
</dbReference>
<keyword evidence="3" id="KW-1185">Reference proteome</keyword>
<dbReference type="InterPro" id="IPR037522">
    <property type="entry name" value="HD_GYP_dom"/>
</dbReference>
<dbReference type="Proteomes" id="UP001621714">
    <property type="component" value="Unassembled WGS sequence"/>
</dbReference>
<dbReference type="PROSITE" id="PS51832">
    <property type="entry name" value="HD_GYP"/>
    <property type="match status" value="1"/>
</dbReference>
<dbReference type="PANTHER" id="PTHR43155:SF2">
    <property type="entry name" value="CYCLIC DI-GMP PHOSPHODIESTERASE PA4108"/>
    <property type="match status" value="1"/>
</dbReference>
<dbReference type="InterPro" id="IPR003607">
    <property type="entry name" value="HD/PDEase_dom"/>
</dbReference>
<evidence type="ECO:0000313" key="2">
    <source>
        <dbReference type="EMBL" id="MFK7161490.1"/>
    </source>
</evidence>
<protein>
    <submittedName>
        <fullName evidence="2">HD domain-containing phosphohydrolase</fullName>
    </submittedName>
</protein>
<dbReference type="CDD" id="cd00077">
    <property type="entry name" value="HDc"/>
    <property type="match status" value="1"/>
</dbReference>
<organism evidence="2 3">
    <name type="scientific">Marinospirillum alkalitolerans</name>
    <dbReference type="NCBI Taxonomy" id="3123374"/>
    <lineage>
        <taxon>Bacteria</taxon>
        <taxon>Pseudomonadati</taxon>
        <taxon>Pseudomonadota</taxon>
        <taxon>Gammaproteobacteria</taxon>
        <taxon>Oceanospirillales</taxon>
        <taxon>Oceanospirillaceae</taxon>
        <taxon>Marinospirillum</taxon>
    </lineage>
</organism>
<dbReference type="Gene3D" id="1.10.3210.10">
    <property type="entry name" value="Hypothetical protein af1432"/>
    <property type="match status" value="1"/>
</dbReference>